<proteinExistence type="predicted"/>
<evidence type="ECO:0000256" key="3">
    <source>
        <dbReference type="PROSITE-ProRule" id="PRU00169"/>
    </source>
</evidence>
<dbReference type="InterPro" id="IPR050469">
    <property type="entry name" value="Diguanylate_Cyclase"/>
</dbReference>
<dbReference type="NCBIfam" id="TIGR00254">
    <property type="entry name" value="GGDEF"/>
    <property type="match status" value="1"/>
</dbReference>
<dbReference type="SMART" id="SM00267">
    <property type="entry name" value="GGDEF"/>
    <property type="match status" value="1"/>
</dbReference>
<dbReference type="RefSeq" id="WP_011387846.1">
    <property type="nucleotide sequence ID" value="NC_007643.1"/>
</dbReference>
<keyword evidence="3" id="KW-0597">Phosphoprotein</keyword>
<keyword evidence="7" id="KW-1185">Reference proteome</keyword>
<dbReference type="PATRIC" id="fig|269796.9.peg.138"/>
<dbReference type="SUPFAM" id="SSF55073">
    <property type="entry name" value="Nucleotide cyclase"/>
    <property type="match status" value="1"/>
</dbReference>
<dbReference type="InterPro" id="IPR001789">
    <property type="entry name" value="Sig_transdc_resp-reg_receiver"/>
</dbReference>
<dbReference type="InterPro" id="IPR000160">
    <property type="entry name" value="GGDEF_dom"/>
</dbReference>
<dbReference type="InterPro" id="IPR011006">
    <property type="entry name" value="CheY-like_superfamily"/>
</dbReference>
<dbReference type="CDD" id="cd01949">
    <property type="entry name" value="GGDEF"/>
    <property type="match status" value="1"/>
</dbReference>
<dbReference type="GO" id="GO:0005886">
    <property type="term" value="C:plasma membrane"/>
    <property type="evidence" value="ECO:0007669"/>
    <property type="project" value="TreeGrafter"/>
</dbReference>
<dbReference type="PANTHER" id="PTHR45138">
    <property type="entry name" value="REGULATORY COMPONENTS OF SENSORY TRANSDUCTION SYSTEM"/>
    <property type="match status" value="1"/>
</dbReference>
<dbReference type="GO" id="GO:1902201">
    <property type="term" value="P:negative regulation of bacterial-type flagellum-dependent cell motility"/>
    <property type="evidence" value="ECO:0007669"/>
    <property type="project" value="TreeGrafter"/>
</dbReference>
<dbReference type="FunFam" id="3.30.70.270:FF:000001">
    <property type="entry name" value="Diguanylate cyclase domain protein"/>
    <property type="match status" value="1"/>
</dbReference>
<dbReference type="EMBL" id="CP000230">
    <property type="protein sequence ID" value="ABC20890.1"/>
    <property type="molecule type" value="Genomic_DNA"/>
</dbReference>
<dbReference type="EC" id="2.7.7.65" evidence="1"/>
<feature type="modified residue" description="4-aspartylphosphate" evidence="3">
    <location>
        <position position="193"/>
    </location>
</feature>
<dbReference type="InterPro" id="IPR029787">
    <property type="entry name" value="Nucleotide_cyclase"/>
</dbReference>
<feature type="modified residue" description="4-aspartylphosphate" evidence="3">
    <location>
        <position position="72"/>
    </location>
</feature>
<dbReference type="Pfam" id="PF00990">
    <property type="entry name" value="GGDEF"/>
    <property type="match status" value="1"/>
</dbReference>
<dbReference type="PANTHER" id="PTHR45138:SF9">
    <property type="entry name" value="DIGUANYLATE CYCLASE DGCM-RELATED"/>
    <property type="match status" value="1"/>
</dbReference>
<comment type="catalytic activity">
    <reaction evidence="2">
        <text>2 GTP = 3',3'-c-di-GMP + 2 diphosphate</text>
        <dbReference type="Rhea" id="RHEA:24898"/>
        <dbReference type="ChEBI" id="CHEBI:33019"/>
        <dbReference type="ChEBI" id="CHEBI:37565"/>
        <dbReference type="ChEBI" id="CHEBI:58805"/>
        <dbReference type="EC" id="2.7.7.65"/>
    </reaction>
</comment>
<dbReference type="GO" id="GO:0000160">
    <property type="term" value="P:phosphorelay signal transduction system"/>
    <property type="evidence" value="ECO:0007669"/>
    <property type="project" value="InterPro"/>
</dbReference>
<dbReference type="CDD" id="cd19921">
    <property type="entry name" value="REC_1_GGDEF"/>
    <property type="match status" value="1"/>
</dbReference>
<feature type="domain" description="Response regulatory" evidence="4">
    <location>
        <begin position="20"/>
        <end position="135"/>
    </location>
</feature>
<dbReference type="Proteomes" id="UP000001929">
    <property type="component" value="Chromosome"/>
</dbReference>
<evidence type="ECO:0000256" key="1">
    <source>
        <dbReference type="ARBA" id="ARBA00012528"/>
    </source>
</evidence>
<dbReference type="EnsemblBacteria" id="ABC20890">
    <property type="protein sequence ID" value="ABC20890"/>
    <property type="gene ID" value="Rru_A0085"/>
</dbReference>
<dbReference type="AlphaFoldDB" id="Q2RYA5"/>
<reference evidence="6 7" key="1">
    <citation type="journal article" date="2011" name="Stand. Genomic Sci.">
        <title>Complete genome sequence of Rhodospirillum rubrum type strain (S1).</title>
        <authorList>
            <person name="Munk A.C."/>
            <person name="Copeland A."/>
            <person name="Lucas S."/>
            <person name="Lapidus A."/>
            <person name="Del Rio T.G."/>
            <person name="Barry K."/>
            <person name="Detter J.C."/>
            <person name="Hammon N."/>
            <person name="Israni S."/>
            <person name="Pitluck S."/>
            <person name="Brettin T."/>
            <person name="Bruce D."/>
            <person name="Han C."/>
            <person name="Tapia R."/>
            <person name="Gilna P."/>
            <person name="Schmutz J."/>
            <person name="Larimer F."/>
            <person name="Land M."/>
            <person name="Kyrpides N.C."/>
            <person name="Mavromatis K."/>
            <person name="Richardson P."/>
            <person name="Rohde M."/>
            <person name="Goker M."/>
            <person name="Klenk H.P."/>
            <person name="Zhang Y."/>
            <person name="Roberts G.P."/>
            <person name="Reslewic S."/>
            <person name="Schwartz D.C."/>
        </authorList>
    </citation>
    <scope>NUCLEOTIDE SEQUENCE [LARGE SCALE GENOMIC DNA]</scope>
    <source>
        <strain evidence="7">ATCC 11170 / ATH 1.1.1 / DSM 467 / LMG 4362 / NCIMB 8255 / S1</strain>
    </source>
</reference>
<evidence type="ECO:0000259" key="5">
    <source>
        <dbReference type="PROSITE" id="PS50887"/>
    </source>
</evidence>
<dbReference type="eggNOG" id="COG3706">
    <property type="taxonomic scope" value="Bacteria"/>
</dbReference>
<dbReference type="PROSITE" id="PS50887">
    <property type="entry name" value="GGDEF"/>
    <property type="match status" value="1"/>
</dbReference>
<evidence type="ECO:0000256" key="2">
    <source>
        <dbReference type="ARBA" id="ARBA00034247"/>
    </source>
</evidence>
<sequence length="453" mass="49629">MDLLTGSDADIEIEEAPPGKILIVEDSPFFMHVLRRRIGQELGVPIIEAETLAQAALIIEEEGSNLFLCLIDLVLPDAPNGEIVDYVTGKGLAAVVFTGAFSEEMREHVLSSAIIDYVTKDSLASLDYLVAIVRRLCRNAHQKAIVVDDSRTARAYIGDLLRLYRFNVIEAVDGEEALALLAANPDIRLMVTDYYMPRIDGFELIKRVRQTHSRSALAIIGVSTGGSAPLSARFIKYGANDFINKPFLREEFFCRIAQNMDTLDYIAALARSAQIDPLTGLPNRRYLFDVASRALAATLRVGGHPVVAMIDADHFKEINDRFGHDVGDQVLEALARVMDDHVQRKSDVLARFGGEEFCVFVSDMSPEQAFTFFDGLRAAVAQSPLSVPGLDDLSLTISIGVSTCAAPDLRTMIHSADRLLYDAKAAGRDCTVVEGLGERTQSCRQSSGKDEDA</sequence>
<feature type="domain" description="Response regulatory" evidence="4">
    <location>
        <begin position="143"/>
        <end position="260"/>
    </location>
</feature>
<dbReference type="InterPro" id="IPR043128">
    <property type="entry name" value="Rev_trsase/Diguanyl_cyclase"/>
</dbReference>
<gene>
    <name evidence="6" type="ordered locus">Rru_A0085</name>
</gene>
<dbReference type="HOGENOM" id="CLU_000445_11_28_5"/>
<dbReference type="SMART" id="SM00448">
    <property type="entry name" value="REC"/>
    <property type="match status" value="2"/>
</dbReference>
<dbReference type="KEGG" id="rru:Rru_A0085"/>
<dbReference type="Gene3D" id="3.40.50.2300">
    <property type="match status" value="2"/>
</dbReference>
<dbReference type="SUPFAM" id="SSF52172">
    <property type="entry name" value="CheY-like"/>
    <property type="match status" value="2"/>
</dbReference>
<evidence type="ECO:0000313" key="6">
    <source>
        <dbReference type="EMBL" id="ABC20890.1"/>
    </source>
</evidence>
<feature type="domain" description="GGDEF" evidence="5">
    <location>
        <begin position="303"/>
        <end position="436"/>
    </location>
</feature>
<evidence type="ECO:0000313" key="7">
    <source>
        <dbReference type="Proteomes" id="UP000001929"/>
    </source>
</evidence>
<dbReference type="CDD" id="cd17544">
    <property type="entry name" value="REC_2_GGDEF"/>
    <property type="match status" value="1"/>
</dbReference>
<dbReference type="GO" id="GO:0052621">
    <property type="term" value="F:diguanylate cyclase activity"/>
    <property type="evidence" value="ECO:0007669"/>
    <property type="project" value="UniProtKB-EC"/>
</dbReference>
<name>Q2RYA5_RHORT</name>
<dbReference type="Pfam" id="PF00072">
    <property type="entry name" value="Response_reg"/>
    <property type="match status" value="1"/>
</dbReference>
<evidence type="ECO:0000259" key="4">
    <source>
        <dbReference type="PROSITE" id="PS50110"/>
    </source>
</evidence>
<accession>Q2RYA5</accession>
<dbReference type="GO" id="GO:0043709">
    <property type="term" value="P:cell adhesion involved in single-species biofilm formation"/>
    <property type="evidence" value="ECO:0007669"/>
    <property type="project" value="TreeGrafter"/>
</dbReference>
<dbReference type="PhylomeDB" id="Q2RYA5"/>
<dbReference type="Gene3D" id="3.30.70.270">
    <property type="match status" value="1"/>
</dbReference>
<organism evidence="6 7">
    <name type="scientific">Rhodospirillum rubrum (strain ATCC 11170 / ATH 1.1.1 / DSM 467 / LMG 4362 / NCIMB 8255 / S1)</name>
    <dbReference type="NCBI Taxonomy" id="269796"/>
    <lineage>
        <taxon>Bacteria</taxon>
        <taxon>Pseudomonadati</taxon>
        <taxon>Pseudomonadota</taxon>
        <taxon>Alphaproteobacteria</taxon>
        <taxon>Rhodospirillales</taxon>
        <taxon>Rhodospirillaceae</taxon>
        <taxon>Rhodospirillum</taxon>
    </lineage>
</organism>
<dbReference type="STRING" id="269796.Rru_A0085"/>
<protein>
    <recommendedName>
        <fullName evidence="1">diguanylate cyclase</fullName>
        <ecNumber evidence="1">2.7.7.65</ecNumber>
    </recommendedName>
</protein>
<dbReference type="PROSITE" id="PS50110">
    <property type="entry name" value="RESPONSE_REGULATORY"/>
    <property type="match status" value="2"/>
</dbReference>